<accession>A0ABQ0F1C5</accession>
<feature type="compositionally biased region" description="Polar residues" evidence="1">
    <location>
        <begin position="137"/>
        <end position="149"/>
    </location>
</feature>
<feature type="compositionally biased region" description="Acidic residues" evidence="1">
    <location>
        <begin position="178"/>
        <end position="187"/>
    </location>
</feature>
<name>A0ABQ0F1C5_APOSI</name>
<gene>
    <name evidence="3" type="ORF">APTSU1_000831800</name>
</gene>
<feature type="chain" id="PRO_5046650150" evidence="2">
    <location>
        <begin position="17"/>
        <end position="216"/>
    </location>
</feature>
<evidence type="ECO:0000256" key="1">
    <source>
        <dbReference type="SAM" id="MobiDB-lite"/>
    </source>
</evidence>
<feature type="region of interest" description="Disordered" evidence="1">
    <location>
        <begin position="25"/>
        <end position="55"/>
    </location>
</feature>
<feature type="signal peptide" evidence="2">
    <location>
        <begin position="1"/>
        <end position="16"/>
    </location>
</feature>
<evidence type="ECO:0000313" key="3">
    <source>
        <dbReference type="EMBL" id="GAB1293087.1"/>
    </source>
</evidence>
<keyword evidence="2" id="KW-0732">Signal</keyword>
<comment type="caution">
    <text evidence="3">The sequence shown here is derived from an EMBL/GenBank/DDBJ whole genome shotgun (WGS) entry which is preliminary data.</text>
</comment>
<protein>
    <submittedName>
        <fullName evidence="3">UBX domain-containing protein 8</fullName>
    </submittedName>
</protein>
<evidence type="ECO:0000256" key="2">
    <source>
        <dbReference type="SAM" id="SignalP"/>
    </source>
</evidence>
<feature type="compositionally biased region" description="Polar residues" evidence="1">
    <location>
        <begin position="157"/>
        <end position="167"/>
    </location>
</feature>
<dbReference type="Proteomes" id="UP001623349">
    <property type="component" value="Unassembled WGS sequence"/>
</dbReference>
<feature type="region of interest" description="Disordered" evidence="1">
    <location>
        <begin position="124"/>
        <end position="197"/>
    </location>
</feature>
<feature type="compositionally biased region" description="Basic and acidic residues" evidence="1">
    <location>
        <begin position="28"/>
        <end position="54"/>
    </location>
</feature>
<evidence type="ECO:0000313" key="4">
    <source>
        <dbReference type="Proteomes" id="UP001623349"/>
    </source>
</evidence>
<dbReference type="EMBL" id="BAAFST010000008">
    <property type="protein sequence ID" value="GAB1293087.1"/>
    <property type="molecule type" value="Genomic_DNA"/>
</dbReference>
<sequence>MFLLLALLTLVISVTTSWFNSPKPSRVHLKDSEREKENERRQRLARERQQEAQGEKLVSLCSPGCPGTHSVDQAGLELRSPPDLAFKWASRYIQNVLKPQQELKLRKLEERFYQMTGETWKLTTGHRLEGNEDSEFENSSQASFETTNGEAARRQNLPKSSTDSSPPAQAPRKKVPDLPEEPSETAEEGSYCCPSMPKWTCSEEKIFQVMEFTGLT</sequence>
<reference evidence="3 4" key="1">
    <citation type="submission" date="2024-08" db="EMBL/GenBank/DDBJ databases">
        <title>The draft genome of Apodemus speciosus.</title>
        <authorList>
            <person name="Nabeshima K."/>
            <person name="Suzuki S."/>
            <person name="Onuma M."/>
        </authorList>
    </citation>
    <scope>NUCLEOTIDE SEQUENCE [LARGE SCALE GENOMIC DNA]</scope>
    <source>
        <strain evidence="3">IB14-021</strain>
    </source>
</reference>
<keyword evidence="4" id="KW-1185">Reference proteome</keyword>
<organism evidence="3 4">
    <name type="scientific">Apodemus speciosus</name>
    <name type="common">Large Japanese field mouse</name>
    <dbReference type="NCBI Taxonomy" id="105296"/>
    <lineage>
        <taxon>Eukaryota</taxon>
        <taxon>Metazoa</taxon>
        <taxon>Chordata</taxon>
        <taxon>Craniata</taxon>
        <taxon>Vertebrata</taxon>
        <taxon>Euteleostomi</taxon>
        <taxon>Mammalia</taxon>
        <taxon>Eutheria</taxon>
        <taxon>Euarchontoglires</taxon>
        <taxon>Glires</taxon>
        <taxon>Rodentia</taxon>
        <taxon>Myomorpha</taxon>
        <taxon>Muroidea</taxon>
        <taxon>Muridae</taxon>
        <taxon>Murinae</taxon>
        <taxon>Apodemus</taxon>
    </lineage>
</organism>
<proteinExistence type="predicted"/>